<name>Q10ZA4_TRIEI</name>
<evidence type="ECO:0000259" key="2">
    <source>
        <dbReference type="Pfam" id="PF01936"/>
    </source>
</evidence>
<protein>
    <recommendedName>
        <fullName evidence="2">NYN domain-containing protein</fullName>
    </recommendedName>
</protein>
<evidence type="ECO:0000256" key="1">
    <source>
        <dbReference type="SAM" id="MobiDB-lite"/>
    </source>
</evidence>
<dbReference type="HOGENOM" id="CLU_030948_1_0_3"/>
<proteinExistence type="predicted"/>
<evidence type="ECO:0000313" key="3">
    <source>
        <dbReference type="EMBL" id="ABG52420.1"/>
    </source>
</evidence>
<accession>Q10ZA4</accession>
<dbReference type="Pfam" id="PF01936">
    <property type="entry name" value="NYN"/>
    <property type="match status" value="1"/>
</dbReference>
<organism evidence="3">
    <name type="scientific">Trichodesmium erythraeum (strain IMS101)</name>
    <dbReference type="NCBI Taxonomy" id="203124"/>
    <lineage>
        <taxon>Bacteria</taxon>
        <taxon>Bacillati</taxon>
        <taxon>Cyanobacteriota</taxon>
        <taxon>Cyanophyceae</taxon>
        <taxon>Oscillatoriophycideae</taxon>
        <taxon>Oscillatoriales</taxon>
        <taxon>Microcoleaceae</taxon>
        <taxon>Trichodesmium</taxon>
    </lineage>
</organism>
<dbReference type="KEGG" id="ter:Tery_3317"/>
<dbReference type="InterPro" id="IPR021139">
    <property type="entry name" value="NYN"/>
</dbReference>
<feature type="domain" description="NYN" evidence="2">
    <location>
        <begin position="66"/>
        <end position="174"/>
    </location>
</feature>
<sequence length="469" mass="53277">MKCPTCGSTSLRKNGRPNNRQRYRCKDCGRQFMVQSPTSNIEQKISVNPSESKALAEAPKSGMAILLLDVENLKIDVNTEQFLANISEYSLQVKIAFGNWKSSALSKCDGELFNRGYQLIHVPEGKNSADAQMMSMGAAIGRQYSDAKAVFVCSSDWLLTHLCNSLQNQGLVVYRVKRKPDNILSIENRNTLEVRHYSLKMTTEIPQFEDFVDKIQGLLQLANESISQRKSELSIIASLLEKRCEISLDRQSKQSLSEVFYEELEIGETKSLTTELVEKKSTIQSNTVDLPEINSRAEFEEELIKIISNIPVNKNQVFVDMKLVNEKFMAIFGEDIKQILENLKINSDLDNFFKFSPRFRVKKKTKSKEYQVAIAAQNINTVNSQIIRSPEQLEKALVNIIKVLTVHEPYGYILISNVGTEFQKQYNSSITTILKQLKLSGRFIEFLKSSNCFNIKKVSNMYQVAIANN</sequence>
<feature type="region of interest" description="Disordered" evidence="1">
    <location>
        <begin position="1"/>
        <end position="20"/>
    </location>
</feature>
<feature type="compositionally biased region" description="Polar residues" evidence="1">
    <location>
        <begin position="1"/>
        <end position="12"/>
    </location>
</feature>
<dbReference type="eggNOG" id="COG3677">
    <property type="taxonomic scope" value="Bacteria"/>
</dbReference>
<dbReference type="RefSeq" id="WP_011612765.1">
    <property type="nucleotide sequence ID" value="NC_008312.1"/>
</dbReference>
<gene>
    <name evidence="3" type="ordered locus">Tery_3317</name>
</gene>
<dbReference type="GO" id="GO:0004540">
    <property type="term" value="F:RNA nuclease activity"/>
    <property type="evidence" value="ECO:0007669"/>
    <property type="project" value="InterPro"/>
</dbReference>
<dbReference type="EMBL" id="CP000393">
    <property type="protein sequence ID" value="ABG52420.1"/>
    <property type="molecule type" value="Genomic_DNA"/>
</dbReference>
<reference evidence="3" key="1">
    <citation type="submission" date="2006-06" db="EMBL/GenBank/DDBJ databases">
        <title>Complete sequence of Trichodesmium erythraeum IMS101.</title>
        <authorList>
            <consortium name="US DOE Joint Genome Institute"/>
            <person name="Copeland A."/>
            <person name="Lucas S."/>
            <person name="Lapidus A."/>
            <person name="Barry K."/>
            <person name="Detter J.C."/>
            <person name="Glavina del Rio T."/>
            <person name="Hammon N."/>
            <person name="Israni S."/>
            <person name="Dalin E."/>
            <person name="Tice H."/>
            <person name="Pitluck S."/>
            <person name="Kiss H."/>
            <person name="Munk A.C."/>
            <person name="Brettin T."/>
            <person name="Bruce D."/>
            <person name="Han C."/>
            <person name="Tapia R."/>
            <person name="Gilna P."/>
            <person name="Schmutz J."/>
            <person name="Larimer F."/>
            <person name="Land M."/>
            <person name="Hauser L."/>
            <person name="Kyrpides N."/>
            <person name="Kim E."/>
            <person name="Richardson P."/>
        </authorList>
    </citation>
    <scope>NUCLEOTIDE SEQUENCE [LARGE SCALE GENOMIC DNA]</scope>
    <source>
        <strain evidence="3">IMS101</strain>
    </source>
</reference>
<dbReference type="AlphaFoldDB" id="Q10ZA4"/>